<keyword evidence="3" id="KW-1015">Disulfide bond</keyword>
<evidence type="ECO:0000259" key="5">
    <source>
        <dbReference type="Pfam" id="PF25023"/>
    </source>
</evidence>
<evidence type="ECO:0000256" key="2">
    <source>
        <dbReference type="ARBA" id="ARBA00022737"/>
    </source>
</evidence>
<keyword evidence="1" id="KW-0245">EGF-like domain</keyword>
<organism evidence="6">
    <name type="scientific">Scylla olivacea</name>
    <name type="common">Orange mud crab</name>
    <name type="synonym">Cancer olivacea</name>
    <dbReference type="NCBI Taxonomy" id="85551"/>
    <lineage>
        <taxon>Eukaryota</taxon>
        <taxon>Metazoa</taxon>
        <taxon>Ecdysozoa</taxon>
        <taxon>Arthropoda</taxon>
        <taxon>Crustacea</taxon>
        <taxon>Multicrustacea</taxon>
        <taxon>Malacostraca</taxon>
        <taxon>Eumalacostraca</taxon>
        <taxon>Eucarida</taxon>
        <taxon>Decapoda</taxon>
        <taxon>Pleocyemata</taxon>
        <taxon>Brachyura</taxon>
        <taxon>Eubrachyura</taxon>
        <taxon>Portunoidea</taxon>
        <taxon>Portunidae</taxon>
        <taxon>Portuninae</taxon>
        <taxon>Scylla</taxon>
    </lineage>
</organism>
<dbReference type="Gene3D" id="2.180.10.10">
    <property type="entry name" value="RHS repeat-associated core"/>
    <property type="match status" value="1"/>
</dbReference>
<sequence length="912" mass="104241">MFLFSFPSSLPSSLSSFSSLWSTPPCIVSDISSSLIVILLCLHPQPATMTLPSGRLWRLHYDERGGLKYITTPTGSAHFFSLQPSFGWFVFSYTPPGSTHSYRQYLDHAGRLLLTAFPAVSAKVLYTYTEAGQLKEIVSGDGKTEFAYGSDGLLSEITHEEVELEYKMDMLYDGRLLQEHRIDYGARTGLSNVKFTYEYDSNFRVTSFAGRIGGQNLLPFTYAYNSITGGPSSIGRFTVTRNEHSETTIHDGTAIFSRQLNSHLHVSQSSVTIHNREVFKLQIFYNSDGKINQTMTFTPNFHNKPYTNTRNYTYDADGQLISVEAKEPWSFSYDTNGNMLSLTYSTNTIPMKYDSQDRIVKFGEGVYRYDSRGAIVQNAREVTYHYNARGLLVRAAKSGRFNIRYLYDHEDRLVARKDNFGNVTQFLYTDQRHPDQVTHIYSPRDGNLITLVYDDRGHIIFAQVYRKKYYIATDECGTPVMVFNQYGEVVREMMRSPYGHIMYDSNPYLYLPVDYCGGLLETRTELVHMPRGRIYDPLIGQWLSPSWEDVLQNLLNPAKLSLYRFNGNDPINVHLTHWKNYDYKAWLSRLGYNLESLAPQLAWASSTKRPPPPTLWQAFTRTPNLPMRAAASPFTEQVKSVRCVSGLVLTLEEAARTTARLSTLTPTLLRHDFWPQNHQVEISTVPGPFGEGLLVSSVEGRAMVTPTDHANPIFRDVLTSVFNNSLLLDITVTYHNTHVFYFVKENFWKAAEDMTQLHRLGGEVNITAHESSNSQPLTPSDEGTDKFVDVKLHSASAVIHIRYGTTIQQEKKRLLRHAKKLAVRRAWAEERDRLSSGLPGTVEWSSSETEELLSRGSVSSYTARYLHPPETYPALLDDPTNVRFFKDTKRTRRNSKTRRRSHRCRKWWRGLC</sequence>
<accession>A0A0P4WP55</accession>
<name>A0A0P4WP55_SCYOL</name>
<evidence type="ECO:0000256" key="3">
    <source>
        <dbReference type="ARBA" id="ARBA00023157"/>
    </source>
</evidence>
<evidence type="ECO:0008006" key="7">
    <source>
        <dbReference type="Google" id="ProtNLM"/>
    </source>
</evidence>
<feature type="domain" description="Tox-GHH" evidence="4">
    <location>
        <begin position="809"/>
        <end position="886"/>
    </location>
</feature>
<dbReference type="Pfam" id="PF23538">
    <property type="entry name" value="Teneurin_ABD"/>
    <property type="match status" value="1"/>
</dbReference>
<dbReference type="PANTHER" id="PTHR11219">
    <property type="entry name" value="TENEURIN AND N-ACETYLGLUCOSAMINE-1-PHOSPHODIESTER ALPHA-N-ACETYLGLUCOSAMINIDASE"/>
    <property type="match status" value="1"/>
</dbReference>
<evidence type="ECO:0000259" key="4">
    <source>
        <dbReference type="Pfam" id="PF15636"/>
    </source>
</evidence>
<keyword evidence="2" id="KW-0677">Repeat</keyword>
<dbReference type="Pfam" id="PF15636">
    <property type="entry name" value="Tox-GHH"/>
    <property type="match status" value="1"/>
</dbReference>
<dbReference type="EMBL" id="GDRN01055327">
    <property type="protein sequence ID" value="JAI65989.1"/>
    <property type="molecule type" value="Transcribed_RNA"/>
</dbReference>
<reference evidence="6" key="1">
    <citation type="submission" date="2015-09" db="EMBL/GenBank/DDBJ databases">
        <title>Scylla olivacea transcriptome.</title>
        <authorList>
            <person name="Ikhwanuddin M."/>
        </authorList>
    </citation>
    <scope>NUCLEOTIDE SEQUENCE</scope>
</reference>
<dbReference type="InterPro" id="IPR056823">
    <property type="entry name" value="TEN-like_YD-shell"/>
</dbReference>
<dbReference type="PANTHER" id="PTHR11219:SF69">
    <property type="entry name" value="TENEURIN-A"/>
    <property type="match status" value="1"/>
</dbReference>
<dbReference type="GO" id="GO:0008045">
    <property type="term" value="P:motor neuron axon guidance"/>
    <property type="evidence" value="ECO:0007669"/>
    <property type="project" value="TreeGrafter"/>
</dbReference>
<proteinExistence type="predicted"/>
<feature type="domain" description="Teneurin-like YD-shell" evidence="5">
    <location>
        <begin position="45"/>
        <end position="571"/>
    </location>
</feature>
<dbReference type="AlphaFoldDB" id="A0A0P4WP55"/>
<dbReference type="InterPro" id="IPR028916">
    <property type="entry name" value="Tox-GHH_dom"/>
</dbReference>
<protein>
    <recommendedName>
        <fullName evidence="7">Tox-GHH domain-containing protein</fullName>
    </recommendedName>
</protein>
<dbReference type="InterPro" id="IPR051216">
    <property type="entry name" value="Teneurin"/>
</dbReference>
<evidence type="ECO:0000256" key="1">
    <source>
        <dbReference type="ARBA" id="ARBA00022536"/>
    </source>
</evidence>
<dbReference type="Pfam" id="PF25023">
    <property type="entry name" value="TEN_YD-shell"/>
    <property type="match status" value="1"/>
</dbReference>
<evidence type="ECO:0000313" key="6">
    <source>
        <dbReference type="EMBL" id="JAI65989.1"/>
    </source>
</evidence>